<proteinExistence type="predicted"/>
<gene>
    <name evidence="2" type="ORF">HJO_06405</name>
</gene>
<keyword evidence="2" id="KW-0808">Transferase</keyword>
<dbReference type="EMBL" id="ARYK01000002">
    <property type="protein sequence ID" value="KCZ93464.1"/>
    <property type="molecule type" value="Genomic_DNA"/>
</dbReference>
<organism evidence="2 3">
    <name type="scientific">Hyphomonas johnsonii MHS-2</name>
    <dbReference type="NCBI Taxonomy" id="1280950"/>
    <lineage>
        <taxon>Bacteria</taxon>
        <taxon>Pseudomonadati</taxon>
        <taxon>Pseudomonadota</taxon>
        <taxon>Alphaproteobacteria</taxon>
        <taxon>Hyphomonadales</taxon>
        <taxon>Hyphomonadaceae</taxon>
        <taxon>Hyphomonas</taxon>
    </lineage>
</organism>
<evidence type="ECO:0000259" key="1">
    <source>
        <dbReference type="Pfam" id="PF21546"/>
    </source>
</evidence>
<dbReference type="eggNOG" id="COG1070">
    <property type="taxonomic scope" value="Bacteria"/>
</dbReference>
<name>A0A059FS32_9PROT</name>
<dbReference type="PATRIC" id="fig|1280950.3.peg.1290"/>
<dbReference type="SUPFAM" id="SSF53067">
    <property type="entry name" value="Actin-like ATPase domain"/>
    <property type="match status" value="1"/>
</dbReference>
<dbReference type="OrthoDB" id="9786272at2"/>
<protein>
    <submittedName>
        <fullName evidence="2">Carbohydrate kinase</fullName>
    </submittedName>
</protein>
<dbReference type="InterPro" id="IPR049382">
    <property type="entry name" value="FGGY_C_2"/>
</dbReference>
<dbReference type="InterPro" id="IPR043129">
    <property type="entry name" value="ATPase_NBD"/>
</dbReference>
<sequence>MQGNAIVVLDVGKSMSKLSLWTSGGELIDRKVRPNARCLDGDFAVLDVAGIAPWVIDTLSAFGHQAHIAHIIPVAHGAGIAVIRDGALAHLPRDYEAAVPGPVRDAYLAERDSFAITGSPALSDGLNAGIQLYQMAQEVPDIFDGATLMPWAQFWAWFLSGVARSEVTSLGCHTDLWAPRTHDFSPMAKRLGWAEKFAPLALAGDVIGHISPKLAGLTGLAGDVQVHCGLHDSNAALIAARAFPEVGEQDATVLSTGTWFVAMRSPKSAFDAASLPAGHDCLLNVDAWGQVVPSARFMGGREIETLTGDDARRVDIKQDQPALLAAVPGLVGRGAMLQPTFAQGFGPFPSGPGQWINAPEDWLSRRAGACLYAALVADVSLDLIGAHNTILIEGRFAEAQVMVQALAALRPHESIYTSHAINDVSFGALSLIIPGLRPKENLKPVKALNVDLAGYRREWRRIAAGAETSA</sequence>
<keyword evidence="2" id="KW-0418">Kinase</keyword>
<evidence type="ECO:0000313" key="2">
    <source>
        <dbReference type="EMBL" id="KCZ93464.1"/>
    </source>
</evidence>
<evidence type="ECO:0000313" key="3">
    <source>
        <dbReference type="Proteomes" id="UP000025171"/>
    </source>
</evidence>
<accession>A0A059FS32</accession>
<dbReference type="Proteomes" id="UP000025171">
    <property type="component" value="Unassembled WGS sequence"/>
</dbReference>
<reference evidence="2 3" key="1">
    <citation type="journal article" date="2014" name="Antonie Van Leeuwenhoek">
        <title>Hyphomonas beringensis sp. nov. and Hyphomonas chukchiensis sp. nov., isolated from surface seawater of the Bering Sea and Chukchi Sea.</title>
        <authorList>
            <person name="Li C."/>
            <person name="Lai Q."/>
            <person name="Li G."/>
            <person name="Dong C."/>
            <person name="Wang J."/>
            <person name="Liao Y."/>
            <person name="Shao Z."/>
        </authorList>
    </citation>
    <scope>NUCLEOTIDE SEQUENCE [LARGE SCALE GENOMIC DNA]</scope>
    <source>
        <strain evidence="2 3">MHS-2</strain>
    </source>
</reference>
<dbReference type="AlphaFoldDB" id="A0A059FS32"/>
<dbReference type="Pfam" id="PF21546">
    <property type="entry name" value="FGGY_C_2"/>
    <property type="match status" value="1"/>
</dbReference>
<dbReference type="RefSeq" id="WP_035615101.1">
    <property type="nucleotide sequence ID" value="NZ_ARYK01000002.1"/>
</dbReference>
<feature type="domain" description="Carbohydrate kinase FGGY C-terminal" evidence="1">
    <location>
        <begin position="249"/>
        <end position="433"/>
    </location>
</feature>
<dbReference type="CDD" id="cd07772">
    <property type="entry name" value="ASKHA_NBD_FGGY_NaCK-like"/>
    <property type="match status" value="1"/>
</dbReference>
<dbReference type="Gene3D" id="3.30.420.40">
    <property type="match status" value="3"/>
</dbReference>
<comment type="caution">
    <text evidence="2">The sequence shown here is derived from an EMBL/GenBank/DDBJ whole genome shotgun (WGS) entry which is preliminary data.</text>
</comment>
<keyword evidence="3" id="KW-1185">Reference proteome</keyword>
<dbReference type="STRING" id="1280950.HJO_06405"/>
<dbReference type="GO" id="GO:0016301">
    <property type="term" value="F:kinase activity"/>
    <property type="evidence" value="ECO:0007669"/>
    <property type="project" value="UniProtKB-KW"/>
</dbReference>